<reference evidence="2 3" key="1">
    <citation type="submission" date="2018-09" db="EMBL/GenBank/DDBJ databases">
        <title>Complete genome sequence of Streptococcus sp. KCOM 1679 (=ChDC B345).</title>
        <authorList>
            <person name="Kook J.-K."/>
            <person name="Park S.-N."/>
            <person name="Lim Y.K."/>
        </authorList>
    </citation>
    <scope>NUCLEOTIDE SEQUENCE [LARGE SCALE GENOMIC DNA]</scope>
    <source>
        <strain evidence="2 3">ChDC B345</strain>
    </source>
</reference>
<protein>
    <submittedName>
        <fullName evidence="2">Uncharacterized protein</fullName>
    </submittedName>
</protein>
<evidence type="ECO:0000313" key="2">
    <source>
        <dbReference type="EMBL" id="AYF96495.1"/>
    </source>
</evidence>
<dbReference type="AlphaFoldDB" id="A0A387B5L4"/>
<keyword evidence="1" id="KW-0472">Membrane</keyword>
<keyword evidence="1" id="KW-0812">Transmembrane</keyword>
<accession>A0A387B5L4</accession>
<dbReference type="EMBL" id="CP032621">
    <property type="protein sequence ID" value="AYF96495.1"/>
    <property type="molecule type" value="Genomic_DNA"/>
</dbReference>
<gene>
    <name evidence="2" type="ORF">D7D53_08645</name>
</gene>
<dbReference type="KEGG" id="sgw:D7D53_08645"/>
<evidence type="ECO:0000313" key="3">
    <source>
        <dbReference type="Proteomes" id="UP000275328"/>
    </source>
</evidence>
<feature type="transmembrane region" description="Helical" evidence="1">
    <location>
        <begin position="48"/>
        <end position="72"/>
    </location>
</feature>
<keyword evidence="3" id="KW-1185">Reference proteome</keyword>
<sequence length="76" mass="8656">MMGKLENSISMILIMGLLLIRLNRIRNHKADYLSGKRVGYFQSPKLDYWNDLVTTIFGIILSAILLGISLFLQLSN</sequence>
<organism evidence="2 3">
    <name type="scientific">Streptococcus gwangjuensis</name>
    <dbReference type="NCBI Taxonomy" id="1433513"/>
    <lineage>
        <taxon>Bacteria</taxon>
        <taxon>Bacillati</taxon>
        <taxon>Bacillota</taxon>
        <taxon>Bacilli</taxon>
        <taxon>Lactobacillales</taxon>
        <taxon>Streptococcaceae</taxon>
        <taxon>Streptococcus</taxon>
        <taxon>Streptococcus mitis group</taxon>
    </lineage>
</organism>
<proteinExistence type="predicted"/>
<keyword evidence="1" id="KW-1133">Transmembrane helix</keyword>
<evidence type="ECO:0000256" key="1">
    <source>
        <dbReference type="SAM" id="Phobius"/>
    </source>
</evidence>
<name>A0A387B5L4_9STRE</name>
<dbReference type="Proteomes" id="UP000275328">
    <property type="component" value="Chromosome"/>
</dbReference>